<dbReference type="OrthoDB" id="6522922at2759"/>
<evidence type="ECO:0000256" key="1">
    <source>
        <dbReference type="SAM" id="MobiDB-lite"/>
    </source>
</evidence>
<protein>
    <submittedName>
        <fullName evidence="2">Uncharacterized protein</fullName>
    </submittedName>
</protein>
<feature type="compositionally biased region" description="Acidic residues" evidence="1">
    <location>
        <begin position="68"/>
        <end position="81"/>
    </location>
</feature>
<evidence type="ECO:0000313" key="2">
    <source>
        <dbReference type="EMBL" id="CAD7648896.1"/>
    </source>
</evidence>
<feature type="region of interest" description="Disordered" evidence="1">
    <location>
        <begin position="60"/>
        <end position="111"/>
    </location>
</feature>
<gene>
    <name evidence="2" type="ORF">OSB1V03_LOCUS22152</name>
</gene>
<reference evidence="2" key="1">
    <citation type="submission" date="2020-11" db="EMBL/GenBank/DDBJ databases">
        <authorList>
            <person name="Tran Van P."/>
        </authorList>
    </citation>
    <scope>NUCLEOTIDE SEQUENCE</scope>
</reference>
<feature type="region of interest" description="Disordered" evidence="1">
    <location>
        <begin position="1"/>
        <end position="34"/>
    </location>
</feature>
<dbReference type="Proteomes" id="UP000759131">
    <property type="component" value="Unassembled WGS sequence"/>
</dbReference>
<dbReference type="AlphaFoldDB" id="A0A7R9LVU7"/>
<organism evidence="2">
    <name type="scientific">Medioppia subpectinata</name>
    <dbReference type="NCBI Taxonomy" id="1979941"/>
    <lineage>
        <taxon>Eukaryota</taxon>
        <taxon>Metazoa</taxon>
        <taxon>Ecdysozoa</taxon>
        <taxon>Arthropoda</taxon>
        <taxon>Chelicerata</taxon>
        <taxon>Arachnida</taxon>
        <taxon>Acari</taxon>
        <taxon>Acariformes</taxon>
        <taxon>Sarcoptiformes</taxon>
        <taxon>Oribatida</taxon>
        <taxon>Brachypylina</taxon>
        <taxon>Oppioidea</taxon>
        <taxon>Oppiidae</taxon>
        <taxon>Medioppia</taxon>
    </lineage>
</organism>
<proteinExistence type="predicted"/>
<feature type="compositionally biased region" description="Acidic residues" evidence="1">
    <location>
        <begin position="20"/>
        <end position="32"/>
    </location>
</feature>
<evidence type="ECO:0000313" key="3">
    <source>
        <dbReference type="Proteomes" id="UP000759131"/>
    </source>
</evidence>
<name>A0A7R9LVU7_9ACAR</name>
<accession>A0A7R9LVU7</accession>
<keyword evidence="3" id="KW-1185">Reference proteome</keyword>
<feature type="non-terminal residue" evidence="2">
    <location>
        <position position="261"/>
    </location>
</feature>
<feature type="compositionally biased region" description="Acidic residues" evidence="1">
    <location>
        <begin position="1"/>
        <end position="13"/>
    </location>
</feature>
<dbReference type="EMBL" id="CAJPIZ010045290">
    <property type="protein sequence ID" value="CAG2122206.1"/>
    <property type="molecule type" value="Genomic_DNA"/>
</dbReference>
<sequence>MDESCDERAEELEEVRADDREDIEMREEDETNEAITTIPAEEKDWDVYNNDGVIVVNQAIHKRKGGDEEAFDDQYCEDDNETDTKKKSKSCKGGYSKRAYTPRSSSPLPPAGESKVVVQLLYGSKQWKRTMDGDIKSIIRDMALRRPDPAGRKIAASDKLCAAVMKNHSKRLVSECKEAARTMRVPDHQDVTQLDMKSFTSEVFMKCPKTANLIKSLIPVEPRDTLDEHSATALIMGVILYMHSMQSNTLQHILSYVLRRA</sequence>
<dbReference type="EMBL" id="OC899865">
    <property type="protein sequence ID" value="CAD7648896.1"/>
    <property type="molecule type" value="Genomic_DNA"/>
</dbReference>